<organism evidence="21 22">
    <name type="scientific">Clostridium thermosuccinogenes</name>
    <dbReference type="NCBI Taxonomy" id="84032"/>
    <lineage>
        <taxon>Bacteria</taxon>
        <taxon>Bacillati</taxon>
        <taxon>Bacillota</taxon>
        <taxon>Clostridia</taxon>
        <taxon>Eubacteriales</taxon>
        <taxon>Clostridiaceae</taxon>
        <taxon>Clostridium</taxon>
    </lineage>
</organism>
<dbReference type="PANTHER" id="PTHR43692:SF1">
    <property type="entry name" value="UDP-N-ACETYLMURAMOYLALANINE--D-GLUTAMATE LIGASE"/>
    <property type="match status" value="1"/>
</dbReference>
<protein>
    <recommendedName>
        <fullName evidence="6 17">UDP-N-acetylmuramoylalanine--D-glutamate ligase</fullName>
        <ecNumber evidence="5 17">6.3.2.9</ecNumber>
    </recommendedName>
    <alternativeName>
        <fullName evidence="15 17">D-glutamic acid-adding enzyme</fullName>
    </alternativeName>
    <alternativeName>
        <fullName evidence="14 17">UDP-N-acetylmuramoyl-L-alanyl-D-glutamate synthetase</fullName>
    </alternativeName>
</protein>
<dbReference type="Gene3D" id="3.40.1190.10">
    <property type="entry name" value="Mur-like, catalytic domain"/>
    <property type="match status" value="1"/>
</dbReference>
<evidence type="ECO:0000313" key="21">
    <source>
        <dbReference type="EMBL" id="PNT95020.1"/>
    </source>
</evidence>
<comment type="subcellular location">
    <subcellularLocation>
        <location evidence="2 17 18">Cytoplasm</location>
    </subcellularLocation>
</comment>
<reference evidence="21 22" key="1">
    <citation type="submission" date="2017-06" db="EMBL/GenBank/DDBJ databases">
        <title>Investigating the central metabolism of Clostridium thermosuccinogenes.</title>
        <authorList>
            <person name="Koendjbiharie J.G."/>
            <person name="van Kranenburg R."/>
        </authorList>
    </citation>
    <scope>NUCLEOTIDE SEQUENCE [LARGE SCALE GENOMIC DNA]</scope>
    <source>
        <strain evidence="21 22">DSM 5806</strain>
    </source>
</reference>
<accession>A0A2K2F8B6</accession>
<dbReference type="SUPFAM" id="SSF53623">
    <property type="entry name" value="MurD-like peptide ligases, catalytic domain"/>
    <property type="match status" value="1"/>
</dbReference>
<dbReference type="GO" id="GO:0005737">
    <property type="term" value="C:cytoplasm"/>
    <property type="evidence" value="ECO:0007669"/>
    <property type="project" value="UniProtKB-SubCell"/>
</dbReference>
<evidence type="ECO:0000256" key="14">
    <source>
        <dbReference type="ARBA" id="ARBA00030398"/>
    </source>
</evidence>
<dbReference type="InterPro" id="IPR013221">
    <property type="entry name" value="Mur_ligase_cen"/>
</dbReference>
<proteinExistence type="inferred from homology"/>
<keyword evidence="12 17" id="KW-0573">Peptidoglycan synthesis</keyword>
<dbReference type="GO" id="GO:0071555">
    <property type="term" value="P:cell wall organization"/>
    <property type="evidence" value="ECO:0007669"/>
    <property type="project" value="UniProtKB-KW"/>
</dbReference>
<dbReference type="GO" id="GO:0009252">
    <property type="term" value="P:peptidoglycan biosynthetic process"/>
    <property type="evidence" value="ECO:0007669"/>
    <property type="project" value="UniProtKB-UniRule"/>
</dbReference>
<evidence type="ECO:0000256" key="11">
    <source>
        <dbReference type="ARBA" id="ARBA00022960"/>
    </source>
</evidence>
<keyword evidence="13 17" id="KW-0961">Cell wall biogenesis/degradation</keyword>
<evidence type="ECO:0000256" key="3">
    <source>
        <dbReference type="ARBA" id="ARBA00004752"/>
    </source>
</evidence>
<dbReference type="InterPro" id="IPR004101">
    <property type="entry name" value="Mur_ligase_C"/>
</dbReference>
<keyword evidence="11 17" id="KW-0133">Cell shape</keyword>
<dbReference type="SUPFAM" id="SSF53244">
    <property type="entry name" value="MurD-like peptide ligases, peptide-binding domain"/>
    <property type="match status" value="1"/>
</dbReference>
<gene>
    <name evidence="17" type="primary">murD</name>
    <name evidence="21" type="ORF">CDQ84_17850</name>
</gene>
<evidence type="ECO:0000259" key="20">
    <source>
        <dbReference type="Pfam" id="PF08245"/>
    </source>
</evidence>
<sequence length="469" mass="52211">MNNKIEEFKKWVKNKKVAVLGIGISNTPLIKYLASMGVDVTAFDKAEKEKLEPILASFEGLDIRYCLGENYLKHLNGFDLIFRTPGMRYDLPELVKAKENGAEITSEMEVFFDLCPAEIFAVTGSDGKSTTTTLIYNMLKEAGYNCWLGGNIGIPLLSSIEDIKETDKVVLELSSFQLHTMKKSPQTAVITNISPNHLDIHKSMEEYVEAKKNIFIHQPEETKWGKTRLIINYDNGITREFAGQAKGEAVYFSRRSQLEEGAVLENGMLVYKAKGKTVDLVKADEIIIPGAHNIENYLAASAAVINHVKPEAIYKVATTFKGVEHRIELVRELNGVKFYNSSIDSSPSRTIACLNTFKQKVILIAGGKDKGIPYDAIGEPIIEKVKCLVLIGATASKIEKSLDDAIERTGKGRDIERIHCSTYEEAVKSAYSKAQKGDIVVLSPASTSFDMFKNFEERGRKFKELVMGL</sequence>
<dbReference type="HAMAP" id="MF_00639">
    <property type="entry name" value="MurD"/>
    <property type="match status" value="1"/>
</dbReference>
<dbReference type="PANTHER" id="PTHR43692">
    <property type="entry name" value="UDP-N-ACETYLMURAMOYLALANINE--D-GLUTAMATE LIGASE"/>
    <property type="match status" value="1"/>
</dbReference>
<dbReference type="UniPathway" id="UPA00219"/>
<comment type="pathway">
    <text evidence="3 17 18">Cell wall biogenesis; peptidoglycan biosynthesis.</text>
</comment>
<dbReference type="InterPro" id="IPR005762">
    <property type="entry name" value="MurD"/>
</dbReference>
<dbReference type="GO" id="GO:0005524">
    <property type="term" value="F:ATP binding"/>
    <property type="evidence" value="ECO:0007669"/>
    <property type="project" value="UniProtKB-UniRule"/>
</dbReference>
<dbReference type="GO" id="GO:0008360">
    <property type="term" value="P:regulation of cell shape"/>
    <property type="evidence" value="ECO:0007669"/>
    <property type="project" value="UniProtKB-KW"/>
</dbReference>
<dbReference type="Gene3D" id="3.90.190.20">
    <property type="entry name" value="Mur ligase, C-terminal domain"/>
    <property type="match status" value="1"/>
</dbReference>
<evidence type="ECO:0000256" key="12">
    <source>
        <dbReference type="ARBA" id="ARBA00022984"/>
    </source>
</evidence>
<evidence type="ECO:0000256" key="6">
    <source>
        <dbReference type="ARBA" id="ARBA00015655"/>
    </source>
</evidence>
<evidence type="ECO:0000256" key="5">
    <source>
        <dbReference type="ARBA" id="ARBA00012212"/>
    </source>
</evidence>
<name>A0A2K2F8B6_9CLOT</name>
<evidence type="ECO:0000259" key="19">
    <source>
        <dbReference type="Pfam" id="PF02875"/>
    </source>
</evidence>
<dbReference type="Pfam" id="PF08245">
    <property type="entry name" value="Mur_ligase_M"/>
    <property type="match status" value="1"/>
</dbReference>
<dbReference type="Proteomes" id="UP000236151">
    <property type="component" value="Unassembled WGS sequence"/>
</dbReference>
<evidence type="ECO:0000256" key="9">
    <source>
        <dbReference type="ARBA" id="ARBA00022741"/>
    </source>
</evidence>
<keyword evidence="8 17" id="KW-0436">Ligase</keyword>
<comment type="function">
    <text evidence="1 17 18">Cell wall formation. Catalyzes the addition of glutamate to the nucleotide precursor UDP-N-acetylmuramoyl-L-alanine (UMA).</text>
</comment>
<keyword evidence="9 17" id="KW-0547">Nucleotide-binding</keyword>
<comment type="caution">
    <text evidence="21">The sequence shown here is derived from an EMBL/GenBank/DDBJ whole genome shotgun (WGS) entry which is preliminary data.</text>
</comment>
<dbReference type="InterPro" id="IPR036565">
    <property type="entry name" value="Mur-like_cat_sf"/>
</dbReference>
<evidence type="ECO:0000256" key="15">
    <source>
        <dbReference type="ARBA" id="ARBA00032324"/>
    </source>
</evidence>
<dbReference type="EMBL" id="NIOJ01000079">
    <property type="protein sequence ID" value="PNT95020.1"/>
    <property type="molecule type" value="Genomic_DNA"/>
</dbReference>
<feature type="domain" description="Mur ligase C-terminal" evidence="19">
    <location>
        <begin position="325"/>
        <end position="445"/>
    </location>
</feature>
<keyword evidence="10 17" id="KW-0067">ATP-binding</keyword>
<dbReference type="AlphaFoldDB" id="A0A2K2F8B6"/>
<dbReference type="EC" id="6.3.2.9" evidence="5 17"/>
<dbReference type="Pfam" id="PF02875">
    <property type="entry name" value="Mur_ligase_C"/>
    <property type="match status" value="1"/>
</dbReference>
<dbReference type="RefSeq" id="WP_103083097.1">
    <property type="nucleotide sequence ID" value="NZ_CP021850.1"/>
</dbReference>
<dbReference type="GO" id="GO:0008764">
    <property type="term" value="F:UDP-N-acetylmuramoylalanine-D-glutamate ligase activity"/>
    <property type="evidence" value="ECO:0007669"/>
    <property type="project" value="UniProtKB-UniRule"/>
</dbReference>
<evidence type="ECO:0000256" key="16">
    <source>
        <dbReference type="ARBA" id="ARBA00047632"/>
    </source>
</evidence>
<feature type="domain" description="Mur ligase central" evidence="20">
    <location>
        <begin position="122"/>
        <end position="304"/>
    </location>
</feature>
<dbReference type="OrthoDB" id="9809796at2"/>
<keyword evidence="17 18" id="KW-0132">Cell division</keyword>
<dbReference type="SUPFAM" id="SSF51984">
    <property type="entry name" value="MurCD N-terminal domain"/>
    <property type="match status" value="1"/>
</dbReference>
<comment type="similarity">
    <text evidence="4 17">Belongs to the MurCDEF family.</text>
</comment>
<dbReference type="Gene3D" id="3.40.50.720">
    <property type="entry name" value="NAD(P)-binding Rossmann-like Domain"/>
    <property type="match status" value="1"/>
</dbReference>
<evidence type="ECO:0000256" key="8">
    <source>
        <dbReference type="ARBA" id="ARBA00022598"/>
    </source>
</evidence>
<evidence type="ECO:0000256" key="17">
    <source>
        <dbReference type="HAMAP-Rule" id="MF_00639"/>
    </source>
</evidence>
<evidence type="ECO:0000256" key="2">
    <source>
        <dbReference type="ARBA" id="ARBA00004496"/>
    </source>
</evidence>
<evidence type="ECO:0000256" key="18">
    <source>
        <dbReference type="RuleBase" id="RU003664"/>
    </source>
</evidence>
<evidence type="ECO:0000256" key="7">
    <source>
        <dbReference type="ARBA" id="ARBA00022490"/>
    </source>
</evidence>
<dbReference type="InterPro" id="IPR036615">
    <property type="entry name" value="Mur_ligase_C_dom_sf"/>
</dbReference>
<evidence type="ECO:0000256" key="1">
    <source>
        <dbReference type="ARBA" id="ARBA00002734"/>
    </source>
</evidence>
<keyword evidence="7 17" id="KW-0963">Cytoplasm</keyword>
<evidence type="ECO:0000256" key="10">
    <source>
        <dbReference type="ARBA" id="ARBA00022840"/>
    </source>
</evidence>
<comment type="catalytic activity">
    <reaction evidence="16 17 18">
        <text>UDP-N-acetyl-alpha-D-muramoyl-L-alanine + D-glutamate + ATP = UDP-N-acetyl-alpha-D-muramoyl-L-alanyl-D-glutamate + ADP + phosphate + H(+)</text>
        <dbReference type="Rhea" id="RHEA:16429"/>
        <dbReference type="ChEBI" id="CHEBI:15378"/>
        <dbReference type="ChEBI" id="CHEBI:29986"/>
        <dbReference type="ChEBI" id="CHEBI:30616"/>
        <dbReference type="ChEBI" id="CHEBI:43474"/>
        <dbReference type="ChEBI" id="CHEBI:83898"/>
        <dbReference type="ChEBI" id="CHEBI:83900"/>
        <dbReference type="ChEBI" id="CHEBI:456216"/>
        <dbReference type="EC" id="6.3.2.9"/>
    </reaction>
</comment>
<evidence type="ECO:0000256" key="4">
    <source>
        <dbReference type="ARBA" id="ARBA00010416"/>
    </source>
</evidence>
<dbReference type="KEGG" id="cthd:CDO33_07290"/>
<feature type="binding site" evidence="17">
    <location>
        <begin position="124"/>
        <end position="130"/>
    </location>
    <ligand>
        <name>ATP</name>
        <dbReference type="ChEBI" id="CHEBI:30616"/>
    </ligand>
</feature>
<evidence type="ECO:0000313" key="22">
    <source>
        <dbReference type="Proteomes" id="UP000236151"/>
    </source>
</evidence>
<dbReference type="Pfam" id="PF21799">
    <property type="entry name" value="MurD-like_N"/>
    <property type="match status" value="1"/>
</dbReference>
<evidence type="ECO:0000256" key="13">
    <source>
        <dbReference type="ARBA" id="ARBA00023316"/>
    </source>
</evidence>
<keyword evidence="22" id="KW-1185">Reference proteome</keyword>
<dbReference type="NCBIfam" id="TIGR01087">
    <property type="entry name" value="murD"/>
    <property type="match status" value="1"/>
</dbReference>
<keyword evidence="17 18" id="KW-0131">Cell cycle</keyword>
<dbReference type="GO" id="GO:0051301">
    <property type="term" value="P:cell division"/>
    <property type="evidence" value="ECO:0007669"/>
    <property type="project" value="UniProtKB-KW"/>
</dbReference>